<dbReference type="PANTHER" id="PTHR42686:SF1">
    <property type="entry name" value="GH17980P-RELATED"/>
    <property type="match status" value="1"/>
</dbReference>
<dbReference type="Gene3D" id="3.20.20.100">
    <property type="entry name" value="NADP-dependent oxidoreductase domain"/>
    <property type="match status" value="1"/>
</dbReference>
<protein>
    <submittedName>
        <fullName evidence="2">Aldo/keto reductase</fullName>
    </submittedName>
</protein>
<dbReference type="AlphaFoldDB" id="A0A932ZV77"/>
<feature type="non-terminal residue" evidence="2">
    <location>
        <position position="210"/>
    </location>
</feature>
<dbReference type="CDD" id="cd19086">
    <property type="entry name" value="AKR_AKR11C1"/>
    <property type="match status" value="1"/>
</dbReference>
<dbReference type="InterPro" id="IPR036812">
    <property type="entry name" value="NAD(P)_OxRdtase_dom_sf"/>
</dbReference>
<dbReference type="PRINTS" id="PR00069">
    <property type="entry name" value="ALDKETRDTASE"/>
</dbReference>
<accession>A0A932ZV77</accession>
<reference evidence="2" key="1">
    <citation type="submission" date="2020-07" db="EMBL/GenBank/DDBJ databases">
        <title>Huge and variable diversity of episymbiotic CPR bacteria and DPANN archaea in groundwater ecosystems.</title>
        <authorList>
            <person name="He C.Y."/>
            <person name="Keren R."/>
            <person name="Whittaker M."/>
            <person name="Farag I.F."/>
            <person name="Doudna J."/>
            <person name="Cate J.H.D."/>
            <person name="Banfield J.F."/>
        </authorList>
    </citation>
    <scope>NUCLEOTIDE SEQUENCE</scope>
    <source>
        <strain evidence="2">NC_groundwater_1370_Ag_S-0.2um_69_93</strain>
    </source>
</reference>
<dbReference type="PANTHER" id="PTHR42686">
    <property type="entry name" value="GH17980P-RELATED"/>
    <property type="match status" value="1"/>
</dbReference>
<feature type="domain" description="NADP-dependent oxidoreductase" evidence="1">
    <location>
        <begin position="16"/>
        <end position="210"/>
    </location>
</feature>
<organism evidence="2 3">
    <name type="scientific">Tectimicrobiota bacterium</name>
    <dbReference type="NCBI Taxonomy" id="2528274"/>
    <lineage>
        <taxon>Bacteria</taxon>
        <taxon>Pseudomonadati</taxon>
        <taxon>Nitrospinota/Tectimicrobiota group</taxon>
        <taxon>Candidatus Tectimicrobiota</taxon>
    </lineage>
</organism>
<dbReference type="InterPro" id="IPR020471">
    <property type="entry name" value="AKR"/>
</dbReference>
<dbReference type="GO" id="GO:0016491">
    <property type="term" value="F:oxidoreductase activity"/>
    <property type="evidence" value="ECO:0007669"/>
    <property type="project" value="InterPro"/>
</dbReference>
<comment type="caution">
    <text evidence="2">The sequence shown here is derived from an EMBL/GenBank/DDBJ whole genome shotgun (WGS) entry which is preliminary data.</text>
</comment>
<dbReference type="InterPro" id="IPR023210">
    <property type="entry name" value="NADP_OxRdtase_dom"/>
</dbReference>
<gene>
    <name evidence="2" type="ORF">HY618_06425</name>
</gene>
<dbReference type="Pfam" id="PF00248">
    <property type="entry name" value="Aldo_ket_red"/>
    <property type="match status" value="1"/>
</dbReference>
<dbReference type="SUPFAM" id="SSF51430">
    <property type="entry name" value="NAD(P)-linked oxidoreductase"/>
    <property type="match status" value="1"/>
</dbReference>
<dbReference type="GO" id="GO:0005829">
    <property type="term" value="C:cytosol"/>
    <property type="evidence" value="ECO:0007669"/>
    <property type="project" value="TreeGrafter"/>
</dbReference>
<evidence type="ECO:0000259" key="1">
    <source>
        <dbReference type="Pfam" id="PF00248"/>
    </source>
</evidence>
<dbReference type="EMBL" id="JACQRX010000282">
    <property type="protein sequence ID" value="MBI4252079.1"/>
    <property type="molecule type" value="Genomic_DNA"/>
</dbReference>
<name>A0A932ZV77_UNCTE</name>
<evidence type="ECO:0000313" key="2">
    <source>
        <dbReference type="EMBL" id="MBI4252079.1"/>
    </source>
</evidence>
<dbReference type="Proteomes" id="UP000752292">
    <property type="component" value="Unassembled WGS sequence"/>
</dbReference>
<proteinExistence type="predicted"/>
<evidence type="ECO:0000313" key="3">
    <source>
        <dbReference type="Proteomes" id="UP000752292"/>
    </source>
</evidence>
<sequence length="210" mass="22485">MEKRTLGSTGLQVTVIGFGAMTIGGVFGPVDDAESNRALHQAIDCGMNFIDTSDAYGTGHSESVIGGFLKERKDRGGILILTKGGNNMATGKTEFTPGYIGKALEGSLKRLGVERIDLYQLHNPAVSNMQAEDSYALLEKAKADGKIRHWGVSLNTVEECDLAARQKRRADMQMVNTDFNQEAAPTFAGAMMAGLGVISRVPLKRGFLSG</sequence>